<sequence length="454" mass="52397">MKKKTLGLFFLTCNIAVCLLLYMILQIHKFGKQIHNIDSNRYTHDLSGSSYQKPAVVYPRINQDFIYRTLQLEDSVNLYFNTIGDAICYTEGTTKISIEDKTCVCRNDYSGNDCGIPKAVADAPSYSTLKSKLRRRLKPRRVVMAFTFNHEFDQLEARLHEHYKHVDVFLVVESNYSSHGDPKPLRLLEKLKNGYLAKYIPKLLYIFLDTFSPSGRIDGWAAENHIKNSASILGLPRLNQTRPDDLFLFSDADELVSKEVVIFLKLYDGYPEPMSFSLRWSTYTFYWKNKVNTVVTSACSLNMLRRLLENKSNNIRAAARELSSSKNLNNVMRYRKLYGDVGIWVVGSTMHPAGWHCSWCFSPKDILVKLTSAINADFPRWGDYPEKRNLTYISNLVRTATWFDGKKLSNRPVVQVDKYFAPAFFLEQSEVFKDLIHHNMTNKNITSGIYKKNV</sequence>
<dbReference type="GO" id="GO:0006044">
    <property type="term" value="P:N-acetylglucosamine metabolic process"/>
    <property type="evidence" value="ECO:0007669"/>
    <property type="project" value="TreeGrafter"/>
</dbReference>
<proteinExistence type="predicted"/>
<reference evidence="1" key="1">
    <citation type="submission" date="2022-03" db="EMBL/GenBank/DDBJ databases">
        <authorList>
            <person name="Martin C."/>
        </authorList>
    </citation>
    <scope>NUCLEOTIDE SEQUENCE</scope>
</reference>
<dbReference type="Proteomes" id="UP000749559">
    <property type="component" value="Unassembled WGS sequence"/>
</dbReference>
<protein>
    <submittedName>
        <fullName evidence="1">Uncharacterized protein</fullName>
    </submittedName>
</protein>
<gene>
    <name evidence="1" type="ORF">OFUS_LOCUS560</name>
</gene>
<dbReference type="PANTHER" id="PTHR12224:SF0">
    <property type="entry name" value="BETA-1,4-MANNOSYL-GLYCOPROTEIN 4-BETA-N-ACETYLGLUCOSAMINYLTRANSFERASE"/>
    <property type="match status" value="1"/>
</dbReference>
<comment type="caution">
    <text evidence="1">The sequence shown here is derived from an EMBL/GenBank/DDBJ whole genome shotgun (WGS) entry which is preliminary data.</text>
</comment>
<dbReference type="Pfam" id="PF04724">
    <property type="entry name" value="Glyco_transf_17"/>
    <property type="match status" value="1"/>
</dbReference>
<dbReference type="OrthoDB" id="6474464at2759"/>
<dbReference type="GO" id="GO:0016020">
    <property type="term" value="C:membrane"/>
    <property type="evidence" value="ECO:0007669"/>
    <property type="project" value="InterPro"/>
</dbReference>
<name>A0A8J1UXT8_OWEFU</name>
<dbReference type="PANTHER" id="PTHR12224">
    <property type="entry name" value="BETA-1,4-MANNOSYL-GLYCOPROTEIN BETA-1,4-N-ACETYLGLUCOSAMINYL-TRANSFERASE"/>
    <property type="match status" value="1"/>
</dbReference>
<organism evidence="1 2">
    <name type="scientific">Owenia fusiformis</name>
    <name type="common">Polychaete worm</name>
    <dbReference type="NCBI Taxonomy" id="6347"/>
    <lineage>
        <taxon>Eukaryota</taxon>
        <taxon>Metazoa</taxon>
        <taxon>Spiralia</taxon>
        <taxon>Lophotrochozoa</taxon>
        <taxon>Annelida</taxon>
        <taxon>Polychaeta</taxon>
        <taxon>Sedentaria</taxon>
        <taxon>Canalipalpata</taxon>
        <taxon>Sabellida</taxon>
        <taxon>Oweniida</taxon>
        <taxon>Oweniidae</taxon>
        <taxon>Owenia</taxon>
    </lineage>
</organism>
<dbReference type="GO" id="GO:0003830">
    <property type="term" value="F:beta-1,4-mannosylglycoprotein 4-beta-N-acetylglucosaminyltransferase activity"/>
    <property type="evidence" value="ECO:0007669"/>
    <property type="project" value="InterPro"/>
</dbReference>
<evidence type="ECO:0000313" key="2">
    <source>
        <dbReference type="Proteomes" id="UP000749559"/>
    </source>
</evidence>
<dbReference type="AlphaFoldDB" id="A0A8J1UXT8"/>
<evidence type="ECO:0000313" key="1">
    <source>
        <dbReference type="EMBL" id="CAH1772873.1"/>
    </source>
</evidence>
<dbReference type="EMBL" id="CAIIXF020000001">
    <property type="protein sequence ID" value="CAH1772873.1"/>
    <property type="molecule type" value="Genomic_DNA"/>
</dbReference>
<dbReference type="InterPro" id="IPR006813">
    <property type="entry name" value="Glyco_trans_17"/>
</dbReference>
<accession>A0A8J1UXT8</accession>
<keyword evidence="2" id="KW-1185">Reference proteome</keyword>